<dbReference type="HOGENOM" id="CLU_132559_0_0_9"/>
<evidence type="ECO:0000313" key="2">
    <source>
        <dbReference type="EMBL" id="EFM83216.1"/>
    </source>
</evidence>
<proteinExistence type="predicted"/>
<gene>
    <name evidence="2" type="ORF">HMPREF9498_01124</name>
</gene>
<protein>
    <submittedName>
        <fullName evidence="2">Uncharacterized protein</fullName>
    </submittedName>
</protein>
<keyword evidence="1" id="KW-1133">Transmembrane helix</keyword>
<accession>A0A125W7N9</accession>
<dbReference type="EMBL" id="AEBR01000030">
    <property type="protein sequence ID" value="EFM83216.1"/>
    <property type="molecule type" value="Genomic_DNA"/>
</dbReference>
<dbReference type="RefSeq" id="WP_002356093.1">
    <property type="nucleotide sequence ID" value="NZ_GL454434.1"/>
</dbReference>
<organism evidence="2 3">
    <name type="scientific">Enterococcus faecalis TX4248</name>
    <dbReference type="NCBI Taxonomy" id="749495"/>
    <lineage>
        <taxon>Bacteria</taxon>
        <taxon>Bacillati</taxon>
        <taxon>Bacillota</taxon>
        <taxon>Bacilli</taxon>
        <taxon>Lactobacillales</taxon>
        <taxon>Enterococcaceae</taxon>
        <taxon>Enterococcus</taxon>
    </lineage>
</organism>
<comment type="caution">
    <text evidence="2">The sequence shown here is derived from an EMBL/GenBank/DDBJ whole genome shotgun (WGS) entry which is preliminary data.</text>
</comment>
<reference evidence="3" key="1">
    <citation type="submission" date="2010-07" db="EMBL/GenBank/DDBJ databases">
        <authorList>
            <person name="Weinstock G."/>
            <person name="Sodergren E."/>
            <person name="Clifton S."/>
            <person name="Fulton L."/>
            <person name="Fulton B."/>
            <person name="Courtney L."/>
            <person name="Fronick C."/>
            <person name="Harrison M."/>
            <person name="Strong C."/>
            <person name="Farmer C."/>
            <person name="Delahaunty K."/>
            <person name="Markovic C."/>
            <person name="Hall O."/>
            <person name="Minx P."/>
            <person name="Tomlinson C."/>
            <person name="Mitreva M."/>
            <person name="Hou S."/>
            <person name="Chen J."/>
            <person name="Wollam A."/>
            <person name="Pepin K.H."/>
            <person name="Johnson M."/>
            <person name="Bhonagiri V."/>
            <person name="Zhang X."/>
            <person name="Suruliraj S."/>
            <person name="Warren W."/>
            <person name="Chinwalla A."/>
            <person name="Mardis E.R."/>
            <person name="Wilson R.K."/>
        </authorList>
    </citation>
    <scope>NUCLEOTIDE SEQUENCE [LARGE SCALE GENOMIC DNA]</scope>
    <source>
        <strain evidence="3">TX4248</strain>
    </source>
</reference>
<keyword evidence="1" id="KW-0472">Membrane</keyword>
<evidence type="ECO:0000313" key="3">
    <source>
        <dbReference type="Proteomes" id="UP000004846"/>
    </source>
</evidence>
<name>A0A125W7N9_ENTFL</name>
<sequence>MKHRKQWLIGLLIILIIGIGGKWYMDEQEKAKLHEIQTDLANYLYNNYRLYTVNEKEEEKIFKEFNRGKGSLTEQEFFDKLEKLKEYSDINKIEFTGFSVSPMKMLKVHYTINKKLNKQTYLNTISAETNKLVFKIGEHEGEGPYYLEKKPTATNLPVPESLVTYDEGGIR</sequence>
<dbReference type="AlphaFoldDB" id="A0A125W7N9"/>
<evidence type="ECO:0000256" key="1">
    <source>
        <dbReference type="SAM" id="Phobius"/>
    </source>
</evidence>
<keyword evidence="1" id="KW-0812">Transmembrane</keyword>
<dbReference type="Proteomes" id="UP000004846">
    <property type="component" value="Unassembled WGS sequence"/>
</dbReference>
<feature type="transmembrane region" description="Helical" evidence="1">
    <location>
        <begin position="7"/>
        <end position="25"/>
    </location>
</feature>